<evidence type="ECO:0000313" key="3">
    <source>
        <dbReference type="EMBL" id="CAE0464872.1"/>
    </source>
</evidence>
<proteinExistence type="predicted"/>
<reference evidence="5" key="1">
    <citation type="submission" date="2021-01" db="EMBL/GenBank/DDBJ databases">
        <authorList>
            <person name="Corre E."/>
            <person name="Pelletier E."/>
            <person name="Niang G."/>
            <person name="Scheremetjew M."/>
            <person name="Finn R."/>
            <person name="Kale V."/>
            <person name="Holt S."/>
            <person name="Cochrane G."/>
            <person name="Meng A."/>
            <person name="Brown T."/>
            <person name="Cohen L."/>
        </authorList>
    </citation>
    <scope>NUCLEOTIDE SEQUENCE</scope>
    <source>
        <strain evidence="5">MM31A-1</strain>
    </source>
</reference>
<protein>
    <submittedName>
        <fullName evidence="5">Uncharacterized protein</fullName>
    </submittedName>
</protein>
<name>A0A6S8UPP8_9STRA</name>
<evidence type="ECO:0000256" key="1">
    <source>
        <dbReference type="SAM" id="SignalP"/>
    </source>
</evidence>
<feature type="chain" id="PRO_5035584566" evidence="1">
    <location>
        <begin position="16"/>
        <end position="219"/>
    </location>
</feature>
<dbReference type="EMBL" id="HBIO01012509">
    <property type="protein sequence ID" value="CAE0464875.1"/>
    <property type="molecule type" value="Transcribed_RNA"/>
</dbReference>
<gene>
    <name evidence="2" type="ORF">CDEB00056_LOCUS9712</name>
    <name evidence="3" type="ORF">CDEB00056_LOCUS9713</name>
    <name evidence="4" type="ORF">CDEB00056_LOCUS9714</name>
    <name evidence="5" type="ORF">CDEB00056_LOCUS9716</name>
    <name evidence="6" type="ORF">CDEB00056_LOCUS9719</name>
</gene>
<organism evidence="5">
    <name type="scientific">Chaetoceros debilis</name>
    <dbReference type="NCBI Taxonomy" id="122233"/>
    <lineage>
        <taxon>Eukaryota</taxon>
        <taxon>Sar</taxon>
        <taxon>Stramenopiles</taxon>
        <taxon>Ochrophyta</taxon>
        <taxon>Bacillariophyta</taxon>
        <taxon>Coscinodiscophyceae</taxon>
        <taxon>Chaetocerotophycidae</taxon>
        <taxon>Chaetocerotales</taxon>
        <taxon>Chaetocerotaceae</taxon>
        <taxon>Chaetoceros</taxon>
    </lineage>
</organism>
<feature type="signal peptide" evidence="1">
    <location>
        <begin position="1"/>
        <end position="15"/>
    </location>
</feature>
<dbReference type="EMBL" id="HBIO01012507">
    <property type="protein sequence ID" value="CAE0464873.1"/>
    <property type="molecule type" value="Transcribed_RNA"/>
</dbReference>
<sequence>MKIACALTLVAGASAFAPAPVAFRASTAVFNGPVKGAGGMADTRDPDAFDHEDPRKSIKAAPSFEEYLKQRDAGAAPAAAAPVAAAPAPVAAAPVYAPPAPVAAAPVAAAAAPAGAPPSENAFVFGAFDNVLWSNENKKTVYDQWDPQQPRSTRNFNPFETFGGNSPDASGIFPGQPRYKDPIRPDVSYAIMQAENAERDARNVTPKFMSCPGAPGCVN</sequence>
<dbReference type="AlphaFoldDB" id="A0A6S8UPP8"/>
<dbReference type="EMBL" id="HBIO01012512">
    <property type="protein sequence ID" value="CAE0464878.1"/>
    <property type="molecule type" value="Transcribed_RNA"/>
</dbReference>
<evidence type="ECO:0000313" key="2">
    <source>
        <dbReference type="EMBL" id="CAE0464871.1"/>
    </source>
</evidence>
<dbReference type="EMBL" id="HBIO01012505">
    <property type="protein sequence ID" value="CAE0464871.1"/>
    <property type="molecule type" value="Transcribed_RNA"/>
</dbReference>
<evidence type="ECO:0000313" key="5">
    <source>
        <dbReference type="EMBL" id="CAE0464875.1"/>
    </source>
</evidence>
<evidence type="ECO:0000313" key="4">
    <source>
        <dbReference type="EMBL" id="CAE0464873.1"/>
    </source>
</evidence>
<dbReference type="EMBL" id="HBIO01012506">
    <property type="protein sequence ID" value="CAE0464872.1"/>
    <property type="molecule type" value="Transcribed_RNA"/>
</dbReference>
<accession>A0A6S8UPP8</accession>
<evidence type="ECO:0000313" key="6">
    <source>
        <dbReference type="EMBL" id="CAE0464878.1"/>
    </source>
</evidence>
<keyword evidence="1" id="KW-0732">Signal</keyword>